<name>A0AA40LDY1_CNENI</name>
<evidence type="ECO:0000256" key="1">
    <source>
        <dbReference type="SAM" id="MobiDB-lite"/>
    </source>
</evidence>
<reference evidence="2" key="1">
    <citation type="submission" date="2023-06" db="EMBL/GenBank/DDBJ databases">
        <title>Reference genome for the Northern bat (Eptesicus nilssonii), a most northern bat species.</title>
        <authorList>
            <person name="Laine V.N."/>
            <person name="Pulliainen A.T."/>
            <person name="Lilley T.M."/>
        </authorList>
    </citation>
    <scope>NUCLEOTIDE SEQUENCE</scope>
    <source>
        <strain evidence="2">BLF_Eptnil</strain>
        <tissue evidence="2">Kidney</tissue>
    </source>
</reference>
<keyword evidence="3" id="KW-1185">Reference proteome</keyword>
<dbReference type="AlphaFoldDB" id="A0AA40LDY1"/>
<feature type="region of interest" description="Disordered" evidence="1">
    <location>
        <begin position="20"/>
        <end position="224"/>
    </location>
</feature>
<proteinExistence type="predicted"/>
<gene>
    <name evidence="2" type="ORF">QTO34_011385</name>
</gene>
<accession>A0AA40LDY1</accession>
<dbReference type="GO" id="GO:0001664">
    <property type="term" value="F:G protein-coupled receptor binding"/>
    <property type="evidence" value="ECO:0007669"/>
    <property type="project" value="TreeGrafter"/>
</dbReference>
<sequence>MEGLADAALEDVEILRHLILRGRLPSHPREPQAAGEPEDDLTPTPSVVSITSHPWDPGSPGRAPTGGDGENSQLPGPEGGQAEQEDAALCSLEHLPPRTRNSGIWEPPELGRSAEEEASSTEAAGSYKVVRKAEVAGSKAVPALPEGGQAEAEPPEVEGGAKATGNCFYVSMPAGPLDSSTDSSGARTDLSQPDGLPAWRTEPQPQPRGGHGEPRRPGCSPPSLAIKDMGIIFQTIEQLTLKLNRLKDMELAYRELLRSLGGESSGGTTPVGSFHTEAARWADCSLSPPVKDPPSSDSWDSHELGPCPEDSE</sequence>
<comment type="caution">
    <text evidence="2">The sequence shown here is derived from an EMBL/GenBank/DDBJ whole genome shotgun (WGS) entry which is preliminary data.</text>
</comment>
<feature type="compositionally biased region" description="Low complexity" evidence="1">
    <location>
        <begin position="285"/>
        <end position="298"/>
    </location>
</feature>
<dbReference type="EMBL" id="JAULJE010000022">
    <property type="protein sequence ID" value="KAK1329205.1"/>
    <property type="molecule type" value="Genomic_DNA"/>
</dbReference>
<dbReference type="PANTHER" id="PTHR45872:SF1">
    <property type="entry name" value="RHO GUANINE NUCLEOTIDE EXCHANGE FACTOR 11"/>
    <property type="match status" value="1"/>
</dbReference>
<dbReference type="GO" id="GO:0005085">
    <property type="term" value="F:guanyl-nucleotide exchange factor activity"/>
    <property type="evidence" value="ECO:0007669"/>
    <property type="project" value="TreeGrafter"/>
</dbReference>
<feature type="compositionally biased region" description="Polar residues" evidence="1">
    <location>
        <begin position="43"/>
        <end position="52"/>
    </location>
</feature>
<evidence type="ECO:0000313" key="2">
    <source>
        <dbReference type="EMBL" id="KAK1329205.1"/>
    </source>
</evidence>
<dbReference type="GO" id="GO:0007186">
    <property type="term" value="P:G protein-coupled receptor signaling pathway"/>
    <property type="evidence" value="ECO:0007669"/>
    <property type="project" value="TreeGrafter"/>
</dbReference>
<organism evidence="2 3">
    <name type="scientific">Cnephaeus nilssonii</name>
    <name type="common">Northern bat</name>
    <name type="synonym">Eptesicus nilssonii</name>
    <dbReference type="NCBI Taxonomy" id="3371016"/>
    <lineage>
        <taxon>Eukaryota</taxon>
        <taxon>Metazoa</taxon>
        <taxon>Chordata</taxon>
        <taxon>Craniata</taxon>
        <taxon>Vertebrata</taxon>
        <taxon>Euteleostomi</taxon>
        <taxon>Mammalia</taxon>
        <taxon>Eutheria</taxon>
        <taxon>Laurasiatheria</taxon>
        <taxon>Chiroptera</taxon>
        <taxon>Yangochiroptera</taxon>
        <taxon>Vespertilionidae</taxon>
        <taxon>Cnephaeus</taxon>
    </lineage>
</organism>
<feature type="compositionally biased region" description="Polar residues" evidence="1">
    <location>
        <begin position="178"/>
        <end position="191"/>
    </location>
</feature>
<feature type="compositionally biased region" description="Low complexity" evidence="1">
    <location>
        <begin position="142"/>
        <end position="161"/>
    </location>
</feature>
<evidence type="ECO:0000313" key="3">
    <source>
        <dbReference type="Proteomes" id="UP001177744"/>
    </source>
</evidence>
<dbReference type="PANTHER" id="PTHR45872">
    <property type="entry name" value="RHO GUANINE NUCLEOTIDE EXCHANGE FACTOR 2, ISOFORM D"/>
    <property type="match status" value="1"/>
</dbReference>
<feature type="region of interest" description="Disordered" evidence="1">
    <location>
        <begin position="284"/>
        <end position="312"/>
    </location>
</feature>
<dbReference type="Proteomes" id="UP001177744">
    <property type="component" value="Unassembled WGS sequence"/>
</dbReference>
<protein>
    <submittedName>
        <fullName evidence="2">Uncharacterized protein</fullName>
    </submittedName>
</protein>
<dbReference type="GO" id="GO:0005737">
    <property type="term" value="C:cytoplasm"/>
    <property type="evidence" value="ECO:0007669"/>
    <property type="project" value="TreeGrafter"/>
</dbReference>